<dbReference type="Proteomes" id="UP001207468">
    <property type="component" value="Unassembled WGS sequence"/>
</dbReference>
<organism evidence="1 2">
    <name type="scientific">Russula earlei</name>
    <dbReference type="NCBI Taxonomy" id="71964"/>
    <lineage>
        <taxon>Eukaryota</taxon>
        <taxon>Fungi</taxon>
        <taxon>Dikarya</taxon>
        <taxon>Basidiomycota</taxon>
        <taxon>Agaricomycotina</taxon>
        <taxon>Agaricomycetes</taxon>
        <taxon>Russulales</taxon>
        <taxon>Russulaceae</taxon>
        <taxon>Russula</taxon>
    </lineage>
</organism>
<name>A0ACC0TRT0_9AGAM</name>
<comment type="caution">
    <text evidence="1">The sequence shown here is derived from an EMBL/GenBank/DDBJ whole genome shotgun (WGS) entry which is preliminary data.</text>
</comment>
<protein>
    <submittedName>
        <fullName evidence="1">Phage-associated protein</fullName>
    </submittedName>
</protein>
<evidence type="ECO:0000313" key="2">
    <source>
        <dbReference type="Proteomes" id="UP001207468"/>
    </source>
</evidence>
<keyword evidence="2" id="KW-1185">Reference proteome</keyword>
<proteinExistence type="predicted"/>
<accession>A0ACC0TRT0</accession>
<sequence length="159" mass="18264">MAYPASLIAYAFVKKAIDEGNPVTQMKLQKMIYFAQGVHLILHNEPLVKEQFQAWKYGPVIPAIYQTYKFYGSQPVTDTDWILSPDNSDSGYNINALDENAKETIAFTWDSTKNINAAQLSNWTHKEGSPWYNYYKEGVTDCNIPNEEINAYFSQFLEK</sequence>
<evidence type="ECO:0000313" key="1">
    <source>
        <dbReference type="EMBL" id="KAI9437352.1"/>
    </source>
</evidence>
<dbReference type="EMBL" id="JAGFNK010000916">
    <property type="protein sequence ID" value="KAI9437352.1"/>
    <property type="molecule type" value="Genomic_DNA"/>
</dbReference>
<reference evidence="1" key="1">
    <citation type="submission" date="2021-03" db="EMBL/GenBank/DDBJ databases">
        <title>Evolutionary priming and transition to the ectomycorrhizal habit in an iconic lineage of mushroom-forming fungi: is preadaptation a requirement?</title>
        <authorList>
            <consortium name="DOE Joint Genome Institute"/>
            <person name="Looney B.P."/>
            <person name="Miyauchi S."/>
            <person name="Morin E."/>
            <person name="Drula E."/>
            <person name="Courty P.E."/>
            <person name="Chicoki N."/>
            <person name="Fauchery L."/>
            <person name="Kohler A."/>
            <person name="Kuo A."/>
            <person name="LaButti K."/>
            <person name="Pangilinan J."/>
            <person name="Lipzen A."/>
            <person name="Riley R."/>
            <person name="Andreopoulos W."/>
            <person name="He G."/>
            <person name="Johnson J."/>
            <person name="Barry K.W."/>
            <person name="Grigoriev I.V."/>
            <person name="Nagy L."/>
            <person name="Hibbett D."/>
            <person name="Henrissat B."/>
            <person name="Matheny P.B."/>
            <person name="Labbe J."/>
            <person name="Martin A.F."/>
        </authorList>
    </citation>
    <scope>NUCLEOTIDE SEQUENCE</scope>
    <source>
        <strain evidence="1">BPL698</strain>
    </source>
</reference>
<gene>
    <name evidence="1" type="ORF">F5148DRAFT_1294285</name>
</gene>